<dbReference type="RefSeq" id="WP_092376834.1">
    <property type="nucleotide sequence ID" value="NZ_FORX01000015.1"/>
</dbReference>
<evidence type="ECO:0000313" key="2">
    <source>
        <dbReference type="Proteomes" id="UP000198635"/>
    </source>
</evidence>
<proteinExistence type="predicted"/>
<dbReference type="Proteomes" id="UP000198635">
    <property type="component" value="Unassembled WGS sequence"/>
</dbReference>
<evidence type="ECO:0000313" key="1">
    <source>
        <dbReference type="EMBL" id="SFK14946.1"/>
    </source>
</evidence>
<name>A0A1I3X7W3_9BACT</name>
<dbReference type="AlphaFoldDB" id="A0A1I3X7W3"/>
<gene>
    <name evidence="1" type="ORF">SAMN04488082_11563</name>
</gene>
<organism evidence="1 2">
    <name type="scientific">Desulfomicrobium apsheronum</name>
    <dbReference type="NCBI Taxonomy" id="52560"/>
    <lineage>
        <taxon>Bacteria</taxon>
        <taxon>Pseudomonadati</taxon>
        <taxon>Thermodesulfobacteriota</taxon>
        <taxon>Desulfovibrionia</taxon>
        <taxon>Desulfovibrionales</taxon>
        <taxon>Desulfomicrobiaceae</taxon>
        <taxon>Desulfomicrobium</taxon>
    </lineage>
</organism>
<accession>A0A1I3X7W3</accession>
<keyword evidence="2" id="KW-1185">Reference proteome</keyword>
<sequence>MEKSKLKNKKEVNFKELSEKLLEYAKENFSETMTFDTYKAKKDFGVKRNIIIEAYAFGPEELRNFKLIESKPVSVVKDAEPPVVGRKGTIVIKKFFIDEFNAKNPDKAYKENDLFDVQVTADKIVLKRKN</sequence>
<dbReference type="EMBL" id="FORX01000015">
    <property type="protein sequence ID" value="SFK14946.1"/>
    <property type="molecule type" value="Genomic_DNA"/>
</dbReference>
<reference evidence="2" key="1">
    <citation type="submission" date="2016-10" db="EMBL/GenBank/DDBJ databases">
        <authorList>
            <person name="Varghese N."/>
            <person name="Submissions S."/>
        </authorList>
    </citation>
    <scope>NUCLEOTIDE SEQUENCE [LARGE SCALE GENOMIC DNA]</scope>
    <source>
        <strain evidence="2">DSM 5918</strain>
    </source>
</reference>
<protein>
    <submittedName>
        <fullName evidence="1">Uncharacterized protein</fullName>
    </submittedName>
</protein>
<dbReference type="STRING" id="52560.SAMN04488082_11563"/>